<comment type="caution">
    <text evidence="3">The sequence shown here is derived from an EMBL/GenBank/DDBJ whole genome shotgun (WGS) entry which is preliminary data.</text>
</comment>
<name>A0A0F9GDT1_9ZZZZ</name>
<dbReference type="EMBL" id="LAZR01026797">
    <property type="protein sequence ID" value="KKL67630.1"/>
    <property type="molecule type" value="Genomic_DNA"/>
</dbReference>
<dbReference type="SUPFAM" id="SSF55961">
    <property type="entry name" value="Bet v1-like"/>
    <property type="match status" value="1"/>
</dbReference>
<feature type="domain" description="Activator of Hsp90 ATPase homologue 1/2-like C-terminal" evidence="2">
    <location>
        <begin position="16"/>
        <end position="138"/>
    </location>
</feature>
<evidence type="ECO:0000259" key="2">
    <source>
        <dbReference type="Pfam" id="PF08327"/>
    </source>
</evidence>
<proteinExistence type="inferred from homology"/>
<reference evidence="3" key="1">
    <citation type="journal article" date="2015" name="Nature">
        <title>Complex archaea that bridge the gap between prokaryotes and eukaryotes.</title>
        <authorList>
            <person name="Spang A."/>
            <person name="Saw J.H."/>
            <person name="Jorgensen S.L."/>
            <person name="Zaremba-Niedzwiedzka K."/>
            <person name="Martijn J."/>
            <person name="Lind A.E."/>
            <person name="van Eijk R."/>
            <person name="Schleper C."/>
            <person name="Guy L."/>
            <person name="Ettema T.J."/>
        </authorList>
    </citation>
    <scope>NUCLEOTIDE SEQUENCE</scope>
</reference>
<gene>
    <name evidence="3" type="ORF">LCGC14_2133040</name>
</gene>
<protein>
    <recommendedName>
        <fullName evidence="2">Activator of Hsp90 ATPase homologue 1/2-like C-terminal domain-containing protein</fullName>
    </recommendedName>
</protein>
<accession>A0A0F9GDT1</accession>
<evidence type="ECO:0000256" key="1">
    <source>
        <dbReference type="ARBA" id="ARBA00006817"/>
    </source>
</evidence>
<sequence length="142" mass="16336">METKHEIITIKTKVKADIPLVWELLTTPEHIKKWNRANDDWQTTKATNDLRAGGKFLSRMEAKDGSMGFDFVGTYDKVVAKKGIYYTLDDGRKVEITFTSQGNTTEIIEIFEAENNNPIDMQQAGWQAILDNFKNYVESEQR</sequence>
<dbReference type="Pfam" id="PF08327">
    <property type="entry name" value="AHSA1"/>
    <property type="match status" value="1"/>
</dbReference>
<comment type="similarity">
    <text evidence="1">Belongs to the AHA1 family.</text>
</comment>
<dbReference type="InterPro" id="IPR023393">
    <property type="entry name" value="START-like_dom_sf"/>
</dbReference>
<dbReference type="InterPro" id="IPR013538">
    <property type="entry name" value="ASHA1/2-like_C"/>
</dbReference>
<dbReference type="CDD" id="cd08897">
    <property type="entry name" value="SRPBCC_CalC_Aha1-like_4"/>
    <property type="match status" value="1"/>
</dbReference>
<dbReference type="Gene3D" id="3.30.530.20">
    <property type="match status" value="1"/>
</dbReference>
<evidence type="ECO:0000313" key="3">
    <source>
        <dbReference type="EMBL" id="KKL67630.1"/>
    </source>
</evidence>
<organism evidence="3">
    <name type="scientific">marine sediment metagenome</name>
    <dbReference type="NCBI Taxonomy" id="412755"/>
    <lineage>
        <taxon>unclassified sequences</taxon>
        <taxon>metagenomes</taxon>
        <taxon>ecological metagenomes</taxon>
    </lineage>
</organism>
<dbReference type="AlphaFoldDB" id="A0A0F9GDT1"/>